<organism evidence="1 2">
    <name type="scientific">Spirosoma fluviale</name>
    <dbReference type="NCBI Taxonomy" id="1597977"/>
    <lineage>
        <taxon>Bacteria</taxon>
        <taxon>Pseudomonadati</taxon>
        <taxon>Bacteroidota</taxon>
        <taxon>Cytophagia</taxon>
        <taxon>Cytophagales</taxon>
        <taxon>Cytophagaceae</taxon>
        <taxon>Spirosoma</taxon>
    </lineage>
</organism>
<accession>A0A286GQ78</accession>
<dbReference type="AlphaFoldDB" id="A0A286GQ78"/>
<dbReference type="Proteomes" id="UP000219452">
    <property type="component" value="Unassembled WGS sequence"/>
</dbReference>
<proteinExistence type="predicted"/>
<name>A0A286GQ78_9BACT</name>
<gene>
    <name evidence="1" type="ORF">SAMN06269250_5895</name>
</gene>
<reference evidence="2" key="1">
    <citation type="submission" date="2017-09" db="EMBL/GenBank/DDBJ databases">
        <authorList>
            <person name="Varghese N."/>
            <person name="Submissions S."/>
        </authorList>
    </citation>
    <scope>NUCLEOTIDE SEQUENCE [LARGE SCALE GENOMIC DNA]</scope>
    <source>
        <strain evidence="2">DSM 29961</strain>
    </source>
</reference>
<evidence type="ECO:0000313" key="1">
    <source>
        <dbReference type="EMBL" id="SOD97711.1"/>
    </source>
</evidence>
<dbReference type="EMBL" id="OCNH01000007">
    <property type="protein sequence ID" value="SOD97711.1"/>
    <property type="molecule type" value="Genomic_DNA"/>
</dbReference>
<protein>
    <submittedName>
        <fullName evidence="1">Uncharacterized protein</fullName>
    </submittedName>
</protein>
<evidence type="ECO:0000313" key="2">
    <source>
        <dbReference type="Proteomes" id="UP000219452"/>
    </source>
</evidence>
<sequence length="168" mass="19198">MLWLFYKRLHNRKTYASRYSPKLIALNLDMKNSLTLVAFFTLSGLSAFGRSTTFSSKLDSVPAQQRFHFKLAADSSPNQKQWASVFFYPSRSQSGNEISLPIGFNQTTVRVSSGDRVLQVDEDYVFIPNANRIRVLDEEALKSQQPIKIRYEGIANPVNKRLTLGYRP</sequence>
<keyword evidence="2" id="KW-1185">Reference proteome</keyword>